<evidence type="ECO:0000313" key="6">
    <source>
        <dbReference type="Proteomes" id="UP000000628"/>
    </source>
</evidence>
<reference evidence="5 6" key="1">
    <citation type="journal article" date="2009" name="Stand. Genomic Sci.">
        <title>Complete genome sequence of Jonesia denitrificans type strain (Prevot 55134).</title>
        <authorList>
            <person name="Pukall R."/>
            <person name="Gehrich-Schroter G."/>
            <person name="Lapidus A."/>
            <person name="Nolan M."/>
            <person name="Glavina Del Rio T."/>
            <person name="Lucas S."/>
            <person name="Chen F."/>
            <person name="Tice H."/>
            <person name="Pitluck S."/>
            <person name="Cheng J.F."/>
            <person name="Copeland A."/>
            <person name="Saunders E."/>
            <person name="Brettin T."/>
            <person name="Detter J.C."/>
            <person name="Bruce D."/>
            <person name="Goodwin L."/>
            <person name="Pati A."/>
            <person name="Ivanova N."/>
            <person name="Mavromatis K."/>
            <person name="Ovchinnikova G."/>
            <person name="Chen A."/>
            <person name="Palaniappan K."/>
            <person name="Land M."/>
            <person name="Hauser L."/>
            <person name="Chang Y.J."/>
            <person name="Jeffries C.D."/>
            <person name="Chain P."/>
            <person name="Goker M."/>
            <person name="Bristow J."/>
            <person name="Eisen J.A."/>
            <person name="Markowitz V."/>
            <person name="Hugenholtz P."/>
            <person name="Kyrpides N.C."/>
            <person name="Klenk H.P."/>
            <person name="Han C."/>
        </authorList>
    </citation>
    <scope>NUCLEOTIDE SEQUENCE [LARGE SCALE GENOMIC DNA]</scope>
    <source>
        <strain evidence="6">ATCC 14870 / DSM 20603 / BCRC 15368 / CIP 55.134 / JCM 11481 / NBRC 15587 / NCTC 10816 / Prevot 55134</strain>
    </source>
</reference>
<dbReference type="KEGG" id="jde:Jden_1269"/>
<keyword evidence="2" id="KW-0132">Cell division</keyword>
<evidence type="ECO:0000313" key="5">
    <source>
        <dbReference type="EMBL" id="ACV08925.1"/>
    </source>
</evidence>
<keyword evidence="1" id="KW-0963">Cytoplasm</keyword>
<proteinExistence type="predicted"/>
<dbReference type="eggNOG" id="COG1386">
    <property type="taxonomic scope" value="Bacteria"/>
</dbReference>
<name>C7R468_JONDD</name>
<evidence type="ECO:0000256" key="4">
    <source>
        <dbReference type="ARBA" id="ARBA00023306"/>
    </source>
</evidence>
<dbReference type="SUPFAM" id="SSF46785">
    <property type="entry name" value="Winged helix' DNA-binding domain"/>
    <property type="match status" value="2"/>
</dbReference>
<dbReference type="GO" id="GO:0051301">
    <property type="term" value="P:cell division"/>
    <property type="evidence" value="ECO:0007669"/>
    <property type="project" value="UniProtKB-KW"/>
</dbReference>
<dbReference type="PANTHER" id="PTHR34298">
    <property type="entry name" value="SEGREGATION AND CONDENSATION PROTEIN B"/>
    <property type="match status" value="1"/>
</dbReference>
<accession>C7R468</accession>
<evidence type="ECO:0000256" key="1">
    <source>
        <dbReference type="ARBA" id="ARBA00022490"/>
    </source>
</evidence>
<keyword evidence="6" id="KW-1185">Reference proteome</keyword>
<evidence type="ECO:0000256" key="3">
    <source>
        <dbReference type="ARBA" id="ARBA00022829"/>
    </source>
</evidence>
<dbReference type="NCBIfam" id="TIGR00281">
    <property type="entry name" value="SMC-Scp complex subunit ScpB"/>
    <property type="match status" value="1"/>
</dbReference>
<sequence length="208" mass="22467">MADKLTVDPHILGGCEAVLMVADSPVTTHDFAEALGVSVEHVKDALTYLRDEYDGLHDGRTRGYQLRTTGAGWRIYSSAHYHDIVTHFVTAGKTARLSGAALETLAVIAYRQPVTRAAIQTIRGVSVDGVVRTLLSRELIEEVGSEPGTGASLYGTTATFLERMGLASLEELPHLAPALPDRQEMAELARTVEDYDHSDPGRSPLAGR</sequence>
<dbReference type="InterPro" id="IPR005234">
    <property type="entry name" value="ScpB_csome_segregation"/>
</dbReference>
<dbReference type="Pfam" id="PF04079">
    <property type="entry name" value="SMC_ScpB"/>
    <property type="match status" value="1"/>
</dbReference>
<evidence type="ECO:0000256" key="2">
    <source>
        <dbReference type="ARBA" id="ARBA00022618"/>
    </source>
</evidence>
<dbReference type="OrthoDB" id="9806226at2"/>
<dbReference type="InterPro" id="IPR036388">
    <property type="entry name" value="WH-like_DNA-bd_sf"/>
</dbReference>
<gene>
    <name evidence="5" type="ordered locus">Jden_1269</name>
</gene>
<dbReference type="HOGENOM" id="CLU_045647_5_1_11"/>
<dbReference type="Proteomes" id="UP000000628">
    <property type="component" value="Chromosome"/>
</dbReference>
<dbReference type="AlphaFoldDB" id="C7R468"/>
<dbReference type="InterPro" id="IPR036390">
    <property type="entry name" value="WH_DNA-bd_sf"/>
</dbReference>
<dbReference type="PIRSF" id="PIRSF019345">
    <property type="entry name" value="ScpB"/>
    <property type="match status" value="1"/>
</dbReference>
<keyword evidence="3" id="KW-0159">Chromosome partition</keyword>
<dbReference type="GO" id="GO:0051304">
    <property type="term" value="P:chromosome separation"/>
    <property type="evidence" value="ECO:0007669"/>
    <property type="project" value="InterPro"/>
</dbReference>
<dbReference type="Gene3D" id="1.10.10.10">
    <property type="entry name" value="Winged helix-like DNA-binding domain superfamily/Winged helix DNA-binding domain"/>
    <property type="match status" value="2"/>
</dbReference>
<organism evidence="5 6">
    <name type="scientific">Jonesia denitrificans (strain ATCC 14870 / DSM 20603 / BCRC 15368 / CIP 55.134 / JCM 11481 / NBRC 15587 / NCTC 10816 / Prevot 55134)</name>
    <name type="common">Listeria denitrificans</name>
    <dbReference type="NCBI Taxonomy" id="471856"/>
    <lineage>
        <taxon>Bacteria</taxon>
        <taxon>Bacillati</taxon>
        <taxon>Actinomycetota</taxon>
        <taxon>Actinomycetes</taxon>
        <taxon>Micrococcales</taxon>
        <taxon>Jonesiaceae</taxon>
        <taxon>Jonesia</taxon>
    </lineage>
</organism>
<keyword evidence="4" id="KW-0131">Cell cycle</keyword>
<dbReference type="RefSeq" id="WP_015771553.1">
    <property type="nucleotide sequence ID" value="NC_013174.1"/>
</dbReference>
<dbReference type="PANTHER" id="PTHR34298:SF2">
    <property type="entry name" value="SEGREGATION AND CONDENSATION PROTEIN B"/>
    <property type="match status" value="1"/>
</dbReference>
<dbReference type="STRING" id="471856.Jden_1269"/>
<protein>
    <submittedName>
        <fullName evidence="5">Chromosome segregation and condensation protein, ScpB</fullName>
    </submittedName>
</protein>
<dbReference type="EMBL" id="CP001706">
    <property type="protein sequence ID" value="ACV08925.1"/>
    <property type="molecule type" value="Genomic_DNA"/>
</dbReference>